<evidence type="ECO:0000313" key="2">
    <source>
        <dbReference type="EMBL" id="MBM2617870.1"/>
    </source>
</evidence>
<reference evidence="2 3" key="1">
    <citation type="submission" date="2021-01" db="EMBL/GenBank/DDBJ databases">
        <title>Actinoplanes sp. nov. LDG1-06 isolated from lichen.</title>
        <authorList>
            <person name="Saeng-In P."/>
            <person name="Phongsopitanun W."/>
            <person name="Kanchanasin P."/>
            <person name="Yuki M."/>
            <person name="Kudo T."/>
            <person name="Ohkuma M."/>
            <person name="Tanasupawat S."/>
        </authorList>
    </citation>
    <scope>NUCLEOTIDE SEQUENCE [LARGE SCALE GENOMIC DNA]</scope>
    <source>
        <strain evidence="2 3">LDG1-06</strain>
    </source>
</reference>
<gene>
    <name evidence="2" type="ORF">JIG36_20135</name>
</gene>
<proteinExistence type="predicted"/>
<keyword evidence="1" id="KW-0732">Signal</keyword>
<comment type="caution">
    <text evidence="2">The sequence shown here is derived from an EMBL/GenBank/DDBJ whole genome shotgun (WGS) entry which is preliminary data.</text>
</comment>
<organism evidence="2 3">
    <name type="scientific">Paractinoplanes ovalisporus</name>
    <dbReference type="NCBI Taxonomy" id="2810368"/>
    <lineage>
        <taxon>Bacteria</taxon>
        <taxon>Bacillati</taxon>
        <taxon>Actinomycetota</taxon>
        <taxon>Actinomycetes</taxon>
        <taxon>Micromonosporales</taxon>
        <taxon>Micromonosporaceae</taxon>
        <taxon>Paractinoplanes</taxon>
    </lineage>
</organism>
<dbReference type="Proteomes" id="UP000632138">
    <property type="component" value="Unassembled WGS sequence"/>
</dbReference>
<dbReference type="EMBL" id="JAENHP010000006">
    <property type="protein sequence ID" value="MBM2617870.1"/>
    <property type="molecule type" value="Genomic_DNA"/>
</dbReference>
<sequence length="629" mass="66811">MHRSTWARPLLAAGVAVAALTVTTTGAAQAAPRLSAQALAQAAATYEQKLAVAVKFGRGDDFALPELADRDFVVAIWNLVKDDADQAEVRLAAEAAFSAEPDSIDQACLQFIVTGVYEAFDRDLAREKREADEKRASDVARSAAAASIDVVADAALLNGSDADFVRLIWERVADDVKWPKVKAAARAARDGSDSDRTAFIAAGMAAAARQDVDDRIAADEAKTEAEKAAARAREAKKAAANRIGLTVTEELLNLPDRDFVTVVWNFATDGTEVQAAAIIAARSLDPAVWKAFIDTGIHDAKNADIRIALEREEAEDRRLVQAIVDRAVASSQRGLAAAARAALAGDAATVAYFLRVGQYQVGQDVTQFALTTTRLGMLTADGTAYVKEGGLDAPWVKQYTNVKQLVLTSNRIGVLTNAGVALVKLGGLSAGWTQQHTGVKQLVMSADRIGVVRTDNIAWVKQGALNAGWVKQYDTAVTQLALSGTRIGILRPDLVALVKDGTTASTNWSVQQGAVKQLVLSGTRIGVLRTDNVAYVKEGALNASWVTEHSAVRQLTLAGTRIGVVHTDGIVRVKEGGLSALWTQVRTNSYTMALETNRIAVIANDGVGYVNSGTVASEFTTFKMAANPS</sequence>
<accession>A0ABS2ADN0</accession>
<evidence type="ECO:0000313" key="3">
    <source>
        <dbReference type="Proteomes" id="UP000632138"/>
    </source>
</evidence>
<name>A0ABS2ADN0_9ACTN</name>
<dbReference type="RefSeq" id="WP_203377901.1">
    <property type="nucleotide sequence ID" value="NZ_JAENHP010000006.1"/>
</dbReference>
<dbReference type="InterPro" id="IPR005506">
    <property type="entry name" value="DUF312_ALF"/>
</dbReference>
<feature type="chain" id="PRO_5047211237" evidence="1">
    <location>
        <begin position="31"/>
        <end position="629"/>
    </location>
</feature>
<evidence type="ECO:0000256" key="1">
    <source>
        <dbReference type="SAM" id="SignalP"/>
    </source>
</evidence>
<feature type="signal peptide" evidence="1">
    <location>
        <begin position="1"/>
        <end position="30"/>
    </location>
</feature>
<keyword evidence="3" id="KW-1185">Reference proteome</keyword>
<protein>
    <submittedName>
        <fullName evidence="2">Uncharacterized protein</fullName>
    </submittedName>
</protein>
<dbReference type="Pfam" id="PF03752">
    <property type="entry name" value="ALF"/>
    <property type="match status" value="1"/>
</dbReference>